<organism evidence="3 4">
    <name type="scientific">Halocynthiibacter styelae</name>
    <dbReference type="NCBI Taxonomy" id="2761955"/>
    <lineage>
        <taxon>Bacteria</taxon>
        <taxon>Pseudomonadati</taxon>
        <taxon>Pseudomonadota</taxon>
        <taxon>Alphaproteobacteria</taxon>
        <taxon>Rhodobacterales</taxon>
        <taxon>Paracoccaceae</taxon>
        <taxon>Halocynthiibacter</taxon>
    </lineage>
</organism>
<dbReference type="Pfam" id="PF11412">
    <property type="entry name" value="DsbD_N"/>
    <property type="match status" value="1"/>
</dbReference>
<evidence type="ECO:0000259" key="2">
    <source>
        <dbReference type="Pfam" id="PF11412"/>
    </source>
</evidence>
<dbReference type="AlphaFoldDB" id="A0A8J7LVZ0"/>
<accession>A0A8J7LVZ0</accession>
<gene>
    <name evidence="3" type="ORF">H1D41_08590</name>
</gene>
<evidence type="ECO:0000313" key="3">
    <source>
        <dbReference type="EMBL" id="MBI1493687.1"/>
    </source>
</evidence>
<feature type="domain" description="Thiol:disulfide interchange protein DsbD N-terminal" evidence="2">
    <location>
        <begin position="42"/>
        <end position="143"/>
    </location>
</feature>
<name>A0A8J7LVZ0_9RHOB</name>
<feature type="chain" id="PRO_5035180706" description="Thiol:disulfide interchange protein DsbD N-terminal domain-containing protein" evidence="1">
    <location>
        <begin position="25"/>
        <end position="272"/>
    </location>
</feature>
<proteinExistence type="predicted"/>
<keyword evidence="4" id="KW-1185">Reference proteome</keyword>
<sequence>MKKTAAFALTALMSLALPGAPVLAQGFESVRDAQVLNGWRERDGRRMAAFRIDLHEGWKTYWRAPGETGIPPQFDWSRSRNVASVQFHWPRPGIHENAGVRTIGYKDALVLPVEITPIDPAQPVHVDVQMQLGVCEVVCIPLTLDFTGHLEDNNGPGAEQSDIRAALARRPQSGQSAGMGRVRCDAAPISDGITLTADLPGHRVGNDDVVVFELPDQQIWVSSAQLSRDGNSLLAQVDMVPPSATPFALDRSQVRITVIGNERAVDIQGCHG</sequence>
<dbReference type="RefSeq" id="WP_228848512.1">
    <property type="nucleotide sequence ID" value="NZ_JADCKQ010000005.1"/>
</dbReference>
<feature type="signal peptide" evidence="1">
    <location>
        <begin position="1"/>
        <end position="24"/>
    </location>
</feature>
<dbReference type="InterPro" id="IPR028250">
    <property type="entry name" value="DsbDN"/>
</dbReference>
<protein>
    <recommendedName>
        <fullName evidence="2">Thiol:disulfide interchange protein DsbD N-terminal domain-containing protein</fullName>
    </recommendedName>
</protein>
<dbReference type="Proteomes" id="UP000640583">
    <property type="component" value="Unassembled WGS sequence"/>
</dbReference>
<evidence type="ECO:0000313" key="4">
    <source>
        <dbReference type="Proteomes" id="UP000640583"/>
    </source>
</evidence>
<reference evidence="3" key="1">
    <citation type="submission" date="2020-10" db="EMBL/GenBank/DDBJ databases">
        <title>Paenihalocynthiibacter styelae gen. nov., sp. nov., isolated from stalked sea squirt Styela clava.</title>
        <authorList>
            <person name="Kim Y.-O."/>
            <person name="Yoon J.-H."/>
        </authorList>
    </citation>
    <scope>NUCLEOTIDE SEQUENCE</scope>
    <source>
        <strain evidence="3">MYP1-1</strain>
    </source>
</reference>
<comment type="caution">
    <text evidence="3">The sequence shown here is derived from an EMBL/GenBank/DDBJ whole genome shotgun (WGS) entry which is preliminary data.</text>
</comment>
<keyword evidence="1" id="KW-0732">Signal</keyword>
<dbReference type="EMBL" id="JADCKQ010000005">
    <property type="protein sequence ID" value="MBI1493687.1"/>
    <property type="molecule type" value="Genomic_DNA"/>
</dbReference>
<evidence type="ECO:0000256" key="1">
    <source>
        <dbReference type="SAM" id="SignalP"/>
    </source>
</evidence>